<evidence type="ECO:0000256" key="1">
    <source>
        <dbReference type="SAM" id="MobiDB-lite"/>
    </source>
</evidence>
<dbReference type="OrthoDB" id="9930163at2"/>
<dbReference type="CDD" id="cd21631">
    <property type="entry name" value="RHH_CopG_NikR-like"/>
    <property type="match status" value="1"/>
</dbReference>
<keyword evidence="3" id="KW-1185">Reference proteome</keyword>
<gene>
    <name evidence="2" type="ORF">EV386_2010</name>
</gene>
<sequence length="92" mass="9264">MGTATRGSVLSLRLSDREREALRVAAEARGTGVSELVRSMVAKELSPSPSPRGATTSGQSAPATVGQGVFWQMGTGGATASGGRITTTSPTS</sequence>
<evidence type="ECO:0000313" key="2">
    <source>
        <dbReference type="EMBL" id="RZS61700.1"/>
    </source>
</evidence>
<proteinExistence type="predicted"/>
<name>A0A4V2EY44_9MICO</name>
<dbReference type="EMBL" id="SGWX01000001">
    <property type="protein sequence ID" value="RZS61700.1"/>
    <property type="molecule type" value="Genomic_DNA"/>
</dbReference>
<feature type="compositionally biased region" description="Polar residues" evidence="1">
    <location>
        <begin position="53"/>
        <end position="62"/>
    </location>
</feature>
<evidence type="ECO:0000313" key="3">
    <source>
        <dbReference type="Proteomes" id="UP000293852"/>
    </source>
</evidence>
<protein>
    <submittedName>
        <fullName evidence="2">Uncharacterized protein</fullName>
    </submittedName>
</protein>
<comment type="caution">
    <text evidence="2">The sequence shown here is derived from an EMBL/GenBank/DDBJ whole genome shotgun (WGS) entry which is preliminary data.</text>
</comment>
<feature type="region of interest" description="Disordered" evidence="1">
    <location>
        <begin position="42"/>
        <end position="92"/>
    </location>
</feature>
<accession>A0A4V2EY44</accession>
<dbReference type="AlphaFoldDB" id="A0A4V2EY44"/>
<reference evidence="2 3" key="1">
    <citation type="submission" date="2019-02" db="EMBL/GenBank/DDBJ databases">
        <title>Sequencing the genomes of 1000 actinobacteria strains.</title>
        <authorList>
            <person name="Klenk H.-P."/>
        </authorList>
    </citation>
    <scope>NUCLEOTIDE SEQUENCE [LARGE SCALE GENOMIC DNA]</scope>
    <source>
        <strain evidence="2 3">DSM 16932</strain>
    </source>
</reference>
<dbReference type="Proteomes" id="UP000293852">
    <property type="component" value="Unassembled WGS sequence"/>
</dbReference>
<dbReference type="RefSeq" id="WP_130414603.1">
    <property type="nucleotide sequence ID" value="NZ_SGWX01000001.1"/>
</dbReference>
<organism evidence="2 3">
    <name type="scientific">Xylanimonas ulmi</name>
    <dbReference type="NCBI Taxonomy" id="228973"/>
    <lineage>
        <taxon>Bacteria</taxon>
        <taxon>Bacillati</taxon>
        <taxon>Actinomycetota</taxon>
        <taxon>Actinomycetes</taxon>
        <taxon>Micrococcales</taxon>
        <taxon>Promicromonosporaceae</taxon>
        <taxon>Xylanimonas</taxon>
    </lineage>
</organism>